<evidence type="ECO:0000256" key="2">
    <source>
        <dbReference type="SAM" id="MobiDB-lite"/>
    </source>
</evidence>
<feature type="compositionally biased region" description="Basic residues" evidence="2">
    <location>
        <begin position="449"/>
        <end position="458"/>
    </location>
</feature>
<dbReference type="Proteomes" id="UP000515204">
    <property type="component" value="Unplaced"/>
</dbReference>
<evidence type="ECO:0000313" key="4">
    <source>
        <dbReference type="Proteomes" id="UP000515204"/>
    </source>
</evidence>
<dbReference type="GO" id="GO:0070898">
    <property type="term" value="P:RNA polymerase III preinitiation complex assembly"/>
    <property type="evidence" value="ECO:0007669"/>
    <property type="project" value="TreeGrafter"/>
</dbReference>
<evidence type="ECO:0000313" key="5">
    <source>
        <dbReference type="RefSeq" id="XP_014469970.1"/>
    </source>
</evidence>
<evidence type="ECO:0000256" key="1">
    <source>
        <dbReference type="ARBA" id="ARBA00004123"/>
    </source>
</evidence>
<name>A0A6P3WV95_DINQU</name>
<dbReference type="GO" id="GO:0005634">
    <property type="term" value="C:nucleus"/>
    <property type="evidence" value="ECO:0007669"/>
    <property type="project" value="UniProtKB-SubCell"/>
</dbReference>
<dbReference type="InterPro" id="IPR001005">
    <property type="entry name" value="SANT/Myb"/>
</dbReference>
<dbReference type="GO" id="GO:0001156">
    <property type="term" value="F:TFIIIC-class transcription factor complex binding"/>
    <property type="evidence" value="ECO:0007669"/>
    <property type="project" value="TreeGrafter"/>
</dbReference>
<sequence>MVSHILQLHRRNMRRARIKALATVPVRKKVIENTVPSIENTDNIPDNEHVEQDTSNIVVPEQKSSIQGSGVSASESEDEHGKRVASVVPSRIRNDSICSIQSNRESTINDIARIKVTQKRRMMVSESARKLAEARREFLIKHENKTPDRSQLKMYDLIYYNPVTNPMKKSKASTIIPAHETTQSEENLKEEEEDDPSTLPAPQVKVGPDGQLIIDEQSLVIEQTRVRKHKEILSQDIIVEEEDYGSGFYKKRQKSKEWPKWETFKFYKALNVVGTDFLLMQTLFPNRTRAEIKQKYKKEERVNRPLVEKTLKYHQEFDTEMLEEQLATLQELENVQADVNKKTSEKEKKDQHLTRNARKRRRRFAATSIAQCEAPSTNDQEAEDKATIDNEINENGGANNSRQMKKGNNKRKLKKCSNDNFDDSSCISSNSNSDSDMEVYQIRPTRSGRQPKPKKLRARSINMLDSSIENESLMKETTTSLQETPLSQKVTEDSSTPSVSKDNEDAVTPSPENIATAIPDISEIEPGSLVILTKESVEEPGKTILQVYMVSSNADKKNADDEIQVNLINN</sequence>
<dbReference type="KEGG" id="dqu:106741981"/>
<keyword evidence="4" id="KW-1185">Reference proteome</keyword>
<dbReference type="PANTHER" id="PTHR22929">
    <property type="entry name" value="RNA POLYMERASE III TRANSCRIPTION INITIATION FACTOR B"/>
    <property type="match status" value="1"/>
</dbReference>
<feature type="compositionally biased region" description="Polar residues" evidence="2">
    <location>
        <begin position="61"/>
        <end position="74"/>
    </location>
</feature>
<dbReference type="AlphaFoldDB" id="A0A6P3WV95"/>
<feature type="domain" description="Myb-like" evidence="3">
    <location>
        <begin position="254"/>
        <end position="302"/>
    </location>
</feature>
<feature type="compositionally biased region" description="Low complexity" evidence="2">
    <location>
        <begin position="423"/>
        <end position="434"/>
    </location>
</feature>
<feature type="compositionally biased region" description="Polar residues" evidence="2">
    <location>
        <begin position="463"/>
        <end position="500"/>
    </location>
</feature>
<dbReference type="RefSeq" id="XP_014469970.1">
    <property type="nucleotide sequence ID" value="XM_014614484.1"/>
</dbReference>
<feature type="region of interest" description="Disordered" evidence="2">
    <location>
        <begin position="338"/>
        <end position="509"/>
    </location>
</feature>
<dbReference type="SMART" id="SM00717">
    <property type="entry name" value="SANT"/>
    <property type="match status" value="1"/>
</dbReference>
<dbReference type="SUPFAM" id="SSF46689">
    <property type="entry name" value="Homeodomain-like"/>
    <property type="match status" value="1"/>
</dbReference>
<dbReference type="CDD" id="cd00167">
    <property type="entry name" value="SANT"/>
    <property type="match status" value="1"/>
</dbReference>
<dbReference type="InterPro" id="IPR009057">
    <property type="entry name" value="Homeodomain-like_sf"/>
</dbReference>
<dbReference type="GO" id="GO:0000126">
    <property type="term" value="C:transcription factor TFIIIB complex"/>
    <property type="evidence" value="ECO:0007669"/>
    <property type="project" value="TreeGrafter"/>
</dbReference>
<dbReference type="InterPro" id="IPR039467">
    <property type="entry name" value="TFIIIB_B''_Myb"/>
</dbReference>
<proteinExistence type="predicted"/>
<feature type="compositionally biased region" description="Basic residues" evidence="2">
    <location>
        <begin position="403"/>
        <end position="415"/>
    </location>
</feature>
<reference evidence="5" key="1">
    <citation type="submission" date="2025-08" db="UniProtKB">
        <authorList>
            <consortium name="RefSeq"/>
        </authorList>
    </citation>
    <scope>IDENTIFICATION</scope>
</reference>
<dbReference type="PANTHER" id="PTHR22929:SF0">
    <property type="entry name" value="TRANSCRIPTION FACTOR TFIIIB COMPONENT B'' HOMOLOG"/>
    <property type="match status" value="1"/>
</dbReference>
<dbReference type="GeneID" id="106741981"/>
<organism evidence="4 5">
    <name type="scientific">Dinoponera quadriceps</name>
    <name type="common">South American ant</name>
    <dbReference type="NCBI Taxonomy" id="609295"/>
    <lineage>
        <taxon>Eukaryota</taxon>
        <taxon>Metazoa</taxon>
        <taxon>Ecdysozoa</taxon>
        <taxon>Arthropoda</taxon>
        <taxon>Hexapoda</taxon>
        <taxon>Insecta</taxon>
        <taxon>Pterygota</taxon>
        <taxon>Neoptera</taxon>
        <taxon>Endopterygota</taxon>
        <taxon>Hymenoptera</taxon>
        <taxon>Apocrita</taxon>
        <taxon>Aculeata</taxon>
        <taxon>Formicoidea</taxon>
        <taxon>Formicidae</taxon>
        <taxon>Ponerinae</taxon>
        <taxon>Ponerini</taxon>
        <taxon>Dinoponera</taxon>
    </lineage>
</organism>
<feature type="compositionally biased region" description="Basic residues" evidence="2">
    <location>
        <begin position="355"/>
        <end position="364"/>
    </location>
</feature>
<feature type="compositionally biased region" description="Polar residues" evidence="2">
    <location>
        <begin position="368"/>
        <end position="379"/>
    </location>
</feature>
<accession>A0A6P3WV95</accession>
<gene>
    <name evidence="5" type="primary">LOC106741981</name>
</gene>
<protein>
    <submittedName>
        <fullName evidence="5">Transcription factor TFIIIB component B'' homolog</fullName>
    </submittedName>
</protein>
<feature type="compositionally biased region" description="Basic and acidic residues" evidence="2">
    <location>
        <begin position="339"/>
        <end position="353"/>
    </location>
</feature>
<feature type="region of interest" description="Disordered" evidence="2">
    <location>
        <begin position="171"/>
        <end position="207"/>
    </location>
</feature>
<comment type="subcellular location">
    <subcellularLocation>
        <location evidence="1">Nucleus</location>
    </subcellularLocation>
</comment>
<feature type="region of interest" description="Disordered" evidence="2">
    <location>
        <begin position="61"/>
        <end position="83"/>
    </location>
</feature>
<dbReference type="OrthoDB" id="272624at2759"/>
<dbReference type="CTD" id="55814"/>
<dbReference type="Pfam" id="PF15963">
    <property type="entry name" value="Myb_DNA-bind_7"/>
    <property type="match status" value="1"/>
</dbReference>
<evidence type="ECO:0000259" key="3">
    <source>
        <dbReference type="SMART" id="SM00717"/>
    </source>
</evidence>